<dbReference type="AlphaFoldDB" id="A0A9W6YZH6"/>
<evidence type="ECO:0000256" key="1">
    <source>
        <dbReference type="SAM" id="MobiDB-lite"/>
    </source>
</evidence>
<feature type="compositionally biased region" description="Polar residues" evidence="1">
    <location>
        <begin position="97"/>
        <end position="110"/>
    </location>
</feature>
<dbReference type="Proteomes" id="UP001165063">
    <property type="component" value="Unassembled WGS sequence"/>
</dbReference>
<organism evidence="2 3">
    <name type="scientific">Ambrosiozyma monospora</name>
    <name type="common">Yeast</name>
    <name type="synonym">Endomycopsis monosporus</name>
    <dbReference type="NCBI Taxonomy" id="43982"/>
    <lineage>
        <taxon>Eukaryota</taxon>
        <taxon>Fungi</taxon>
        <taxon>Dikarya</taxon>
        <taxon>Ascomycota</taxon>
        <taxon>Saccharomycotina</taxon>
        <taxon>Pichiomycetes</taxon>
        <taxon>Pichiales</taxon>
        <taxon>Pichiaceae</taxon>
        <taxon>Ambrosiozyma</taxon>
    </lineage>
</organism>
<evidence type="ECO:0000313" key="3">
    <source>
        <dbReference type="Proteomes" id="UP001165063"/>
    </source>
</evidence>
<feature type="compositionally biased region" description="Low complexity" evidence="1">
    <location>
        <begin position="139"/>
        <end position="149"/>
    </location>
</feature>
<feature type="compositionally biased region" description="Low complexity" evidence="1">
    <location>
        <begin position="47"/>
        <end position="86"/>
    </location>
</feature>
<accession>A0A9W6YZH6</accession>
<feature type="compositionally biased region" description="Polar residues" evidence="1">
    <location>
        <begin position="330"/>
        <end position="344"/>
    </location>
</feature>
<gene>
    <name evidence="2" type="ORF">Amon01_000549200</name>
</gene>
<feature type="compositionally biased region" description="Low complexity" evidence="1">
    <location>
        <begin position="175"/>
        <end position="234"/>
    </location>
</feature>
<feature type="compositionally biased region" description="Low complexity" evidence="1">
    <location>
        <begin position="1"/>
        <end position="38"/>
    </location>
</feature>
<feature type="region of interest" description="Disordered" evidence="1">
    <location>
        <begin position="175"/>
        <end position="274"/>
    </location>
</feature>
<comment type="caution">
    <text evidence="2">The sequence shown here is derived from an EMBL/GenBank/DDBJ whole genome shotgun (WGS) entry which is preliminary data.</text>
</comment>
<feature type="region of interest" description="Disordered" evidence="1">
    <location>
        <begin position="298"/>
        <end position="362"/>
    </location>
</feature>
<proteinExistence type="predicted"/>
<feature type="region of interest" description="Disordered" evidence="1">
    <location>
        <begin position="1"/>
        <end position="160"/>
    </location>
</feature>
<dbReference type="EMBL" id="BSXU01003058">
    <property type="protein sequence ID" value="GMG39625.1"/>
    <property type="molecule type" value="Genomic_DNA"/>
</dbReference>
<feature type="compositionally biased region" description="Gly residues" evidence="1">
    <location>
        <begin position="302"/>
        <end position="325"/>
    </location>
</feature>
<evidence type="ECO:0000313" key="2">
    <source>
        <dbReference type="EMBL" id="GMG39625.1"/>
    </source>
</evidence>
<feature type="compositionally biased region" description="Polar residues" evidence="1">
    <location>
        <begin position="235"/>
        <end position="256"/>
    </location>
</feature>
<reference evidence="2" key="1">
    <citation type="submission" date="2023-04" db="EMBL/GenBank/DDBJ databases">
        <title>Ambrosiozyma monospora NBRC 1965.</title>
        <authorList>
            <person name="Ichikawa N."/>
            <person name="Sato H."/>
            <person name="Tonouchi N."/>
        </authorList>
    </citation>
    <scope>NUCLEOTIDE SEQUENCE</scope>
    <source>
        <strain evidence="2">NBRC 1965</strain>
    </source>
</reference>
<feature type="compositionally biased region" description="Low complexity" evidence="1">
    <location>
        <begin position="111"/>
        <end position="124"/>
    </location>
</feature>
<sequence length="362" mass="37639">MPTPQAQHQQQQPTQPQMQYQQTQQSVSSQPQPQFQHQDQYRPVPGPQFQSQPQQSPQPQSQPQQQVQQQPSFEDNSPSIASYAYSAPPPGTLFTKPGQTPLQVQSQTQRISSPISPIAADSSIGNGISVVHSGPYNYQQQSQQLGQKQRPSSAAGDRFSSIGHVQYAAIPVQYTSSSSNSGHGSGTPGPSAPSFGGASGSSPYYGASSGPGYPSQPQSSQQIPSSPIQQIATQTTQDSVTAPLNIPSSVPASSPLTAADELYPPRSMSIDSSAGTITGASPVIPDYAQLPTVYESIPVSTGGDGRGRGSIGGDGRGRGSIGGGSVTSSPVMQPNVHLSNSGSPIQRRGSGNVAPPVNLIDL</sequence>
<protein>
    <submittedName>
        <fullName evidence="2">Unnamed protein product</fullName>
    </submittedName>
</protein>
<name>A0A9W6YZH6_AMBMO</name>
<keyword evidence="3" id="KW-1185">Reference proteome</keyword>